<evidence type="ECO:0000256" key="7">
    <source>
        <dbReference type="SAM" id="SignalP"/>
    </source>
</evidence>
<feature type="coiled-coil region" evidence="5">
    <location>
        <begin position="69"/>
        <end position="144"/>
    </location>
</feature>
<feature type="region of interest" description="Disordered" evidence="6">
    <location>
        <begin position="666"/>
        <end position="696"/>
    </location>
</feature>
<sequence>MRLTSLCMCGTLLAFLSLSWTTADEGDLFWDQEFGPCSATLRPEEPCRQGQVESMCPYRLSLPPLTLHLPKELRELEKIVKDLQNLKDNVDELRKMCADCTVSQTERECGSRRESEQEKLNEGINRHIDEKNRLNDKNRETQKECGTDRVKVEKTMEGELGYGDTDFDKITSLEEKRRNKWEAERESNKRFLKENKKEEPLKEEAESNGKTKKEGSKEKEKMDQTKLTTAAGEERIVDTVRKKMVAKNNRETDRDRNKDGAKGNSKRNREDMLENGKDRKVTSDVKNIEKAEESDLHVWGNETKEAEKKSQTEVDRGNDGIKMSEDHAGHTNREREQHREERKKDMEKGTKVERNNEKPKQSASIGHAEQEKTIKEGEDGERGTEIKTEGEITVQSVQRDSDGELASSKETERADFVSISPTPLSIISFTPRHDYVESNEAITFTSSPPSPPSSRSTSHLITDVNQGITIVAVRRPTQSLVASGITENSPDVEDGFRTTTRPTTVATINSLGGPGQQIASETLMFTSATSARPRAGFKGPDSSTTTTLPTTTQNVYTTTFTGVADHSRWKAKKNISSNTKTGVKPLPGRGPKPGEKRKPAVSETSLDNINNSETDMSPSPDPVTQISEASHSQRGTDFSPSTTKTMTLVPKTSNSLETGRIPRRDTLSEGFTMSPNSRITSDPTPLTASRPPLIPTTTRANKISRRILPSVIPSTIPGSTNPNQASNTDLQAEIIPNMEEKAAKQTPVPDTIMIPVPSPSTQTTSTINPNLRSTTSSPKPLAAESSTPSARELRVKIKQVAAFLNNSLSPNGRPLDSHPKDHAEDNQGGSRPDSKLPSKVTRDCSDYLAKGATKSGLYLVTPDLRSRSFPVFCDMQLDGGGWTVLQRRQDGSVSFNRTWAEYRLGFGELDKGEFWLGNNMIHMLTRARNMVLRVELEDFGGVREYAQYESFSVASERGRYRLTVGDYSGTAGDALRFSKSYDHHNRAFTTPDRDHDRYPSGNCGAYYSSGWWFDACMAANLNGKYYVGKYKGVRDGIFWGTWQNISSEYYPTNDRQSFKTVRMMIRPLAGTLYQGVLKIK</sequence>
<dbReference type="Gene3D" id="3.90.215.10">
    <property type="entry name" value="Gamma Fibrinogen, chain A, domain 1"/>
    <property type="match status" value="1"/>
</dbReference>
<feature type="compositionally biased region" description="Polar residues" evidence="6">
    <location>
        <begin position="669"/>
        <end position="687"/>
    </location>
</feature>
<dbReference type="InterPro" id="IPR020837">
    <property type="entry name" value="Fibrinogen_CS"/>
</dbReference>
<dbReference type="SUPFAM" id="SSF56496">
    <property type="entry name" value="Fibrinogen C-terminal domain-like"/>
    <property type="match status" value="1"/>
</dbReference>
<dbReference type="FunFam" id="3.90.215.10:FF:000001">
    <property type="entry name" value="Tenascin isoform 1"/>
    <property type="match status" value="1"/>
</dbReference>
<evidence type="ECO:0000256" key="6">
    <source>
        <dbReference type="SAM" id="MobiDB-lite"/>
    </source>
</evidence>
<keyword evidence="4" id="KW-0325">Glycoprotein</keyword>
<dbReference type="GO" id="GO:0005577">
    <property type="term" value="C:fibrinogen complex"/>
    <property type="evidence" value="ECO:0007669"/>
    <property type="project" value="TreeGrafter"/>
</dbReference>
<feature type="compositionally biased region" description="Polar residues" evidence="6">
    <location>
        <begin position="602"/>
        <end position="646"/>
    </location>
</feature>
<keyword evidence="7" id="KW-0732">Signal</keyword>
<dbReference type="AlphaFoldDB" id="A0AAD6B5T7"/>
<dbReference type="InterPro" id="IPR002181">
    <property type="entry name" value="Fibrinogen_a/b/g_C_dom"/>
</dbReference>
<dbReference type="SMART" id="SM00186">
    <property type="entry name" value="FBG"/>
    <property type="match status" value="1"/>
</dbReference>
<organism evidence="9 10">
    <name type="scientific">Pogonophryne albipinna</name>
    <dbReference type="NCBI Taxonomy" id="1090488"/>
    <lineage>
        <taxon>Eukaryota</taxon>
        <taxon>Metazoa</taxon>
        <taxon>Chordata</taxon>
        <taxon>Craniata</taxon>
        <taxon>Vertebrata</taxon>
        <taxon>Euteleostomi</taxon>
        <taxon>Actinopterygii</taxon>
        <taxon>Neopterygii</taxon>
        <taxon>Teleostei</taxon>
        <taxon>Neoteleostei</taxon>
        <taxon>Acanthomorphata</taxon>
        <taxon>Eupercaria</taxon>
        <taxon>Perciformes</taxon>
        <taxon>Notothenioidei</taxon>
        <taxon>Pogonophryne</taxon>
    </lineage>
</organism>
<keyword evidence="10" id="KW-1185">Reference proteome</keyword>
<dbReference type="EMBL" id="JAPTMU010000009">
    <property type="protein sequence ID" value="KAJ4938571.1"/>
    <property type="molecule type" value="Genomic_DNA"/>
</dbReference>
<dbReference type="NCBIfam" id="NF040941">
    <property type="entry name" value="GGGWT_bact"/>
    <property type="match status" value="1"/>
</dbReference>
<dbReference type="Pfam" id="PF00147">
    <property type="entry name" value="Fibrinogen_C"/>
    <property type="match status" value="1"/>
</dbReference>
<reference evidence="9" key="1">
    <citation type="submission" date="2022-11" db="EMBL/GenBank/DDBJ databases">
        <title>Chromosome-level genome of Pogonophryne albipinna.</title>
        <authorList>
            <person name="Jo E."/>
        </authorList>
    </citation>
    <scope>NUCLEOTIDE SEQUENCE</scope>
    <source>
        <strain evidence="9">SGF0006</strain>
        <tissue evidence="9">Muscle</tissue>
    </source>
</reference>
<evidence type="ECO:0000256" key="5">
    <source>
        <dbReference type="SAM" id="Coils"/>
    </source>
</evidence>
<feature type="region of interest" description="Disordered" evidence="6">
    <location>
        <begin position="178"/>
        <end position="414"/>
    </location>
</feature>
<dbReference type="GO" id="GO:0034116">
    <property type="term" value="P:positive regulation of heterotypic cell-cell adhesion"/>
    <property type="evidence" value="ECO:0007669"/>
    <property type="project" value="TreeGrafter"/>
</dbReference>
<evidence type="ECO:0000313" key="9">
    <source>
        <dbReference type="EMBL" id="KAJ4938571.1"/>
    </source>
</evidence>
<feature type="region of interest" description="Disordered" evidence="6">
    <location>
        <begin position="741"/>
        <end position="790"/>
    </location>
</feature>
<keyword evidence="3" id="KW-1015">Disulfide bond</keyword>
<evidence type="ECO:0000259" key="8">
    <source>
        <dbReference type="PROSITE" id="PS51406"/>
    </source>
</evidence>
<feature type="chain" id="PRO_5042197430" description="Fibrinogen C-terminal domain-containing protein" evidence="7">
    <location>
        <begin position="24"/>
        <end position="1080"/>
    </location>
</feature>
<protein>
    <recommendedName>
        <fullName evidence="8">Fibrinogen C-terminal domain-containing protein</fullName>
    </recommendedName>
</protein>
<dbReference type="PROSITE" id="PS00514">
    <property type="entry name" value="FIBRINOGEN_C_1"/>
    <property type="match status" value="1"/>
</dbReference>
<dbReference type="GO" id="GO:0005201">
    <property type="term" value="F:extracellular matrix structural constituent"/>
    <property type="evidence" value="ECO:0007669"/>
    <property type="project" value="TreeGrafter"/>
</dbReference>
<dbReference type="InterPro" id="IPR014716">
    <property type="entry name" value="Fibrinogen_a/b/g_C_1"/>
</dbReference>
<dbReference type="PANTHER" id="PTHR47221">
    <property type="entry name" value="FIBRINOGEN ALPHA CHAIN"/>
    <property type="match status" value="1"/>
</dbReference>
<name>A0AAD6B5T7_9TELE</name>
<feature type="compositionally biased region" description="Basic and acidic residues" evidence="6">
    <location>
        <begin position="399"/>
        <end position="414"/>
    </location>
</feature>
<evidence type="ECO:0000313" key="10">
    <source>
        <dbReference type="Proteomes" id="UP001219934"/>
    </source>
</evidence>
<gene>
    <name evidence="9" type="ORF">JOQ06_003184</name>
</gene>
<proteinExistence type="predicted"/>
<feature type="region of interest" description="Disordered" evidence="6">
    <location>
        <begin position="806"/>
        <end position="840"/>
    </location>
</feature>
<dbReference type="GO" id="GO:0042730">
    <property type="term" value="P:fibrinolysis"/>
    <property type="evidence" value="ECO:0007669"/>
    <property type="project" value="TreeGrafter"/>
</dbReference>
<feature type="compositionally biased region" description="Basic and acidic residues" evidence="6">
    <location>
        <begin position="178"/>
        <end position="224"/>
    </location>
</feature>
<feature type="region of interest" description="Disordered" evidence="6">
    <location>
        <begin position="569"/>
        <end position="646"/>
    </location>
</feature>
<evidence type="ECO:0000256" key="2">
    <source>
        <dbReference type="ARBA" id="ARBA00022525"/>
    </source>
</evidence>
<dbReference type="GO" id="GO:0072377">
    <property type="term" value="P:blood coagulation, common pathway"/>
    <property type="evidence" value="ECO:0007669"/>
    <property type="project" value="TreeGrafter"/>
</dbReference>
<feature type="compositionally biased region" description="Basic and acidic residues" evidence="6">
    <location>
        <begin position="232"/>
        <end position="241"/>
    </location>
</feature>
<dbReference type="InterPro" id="IPR037579">
    <property type="entry name" value="FIB_ANG-like"/>
</dbReference>
<dbReference type="Proteomes" id="UP001219934">
    <property type="component" value="Unassembled WGS sequence"/>
</dbReference>
<evidence type="ECO:0000256" key="3">
    <source>
        <dbReference type="ARBA" id="ARBA00023157"/>
    </source>
</evidence>
<comment type="caution">
    <text evidence="9">The sequence shown here is derived from an EMBL/GenBank/DDBJ whole genome shotgun (WGS) entry which is preliminary data.</text>
</comment>
<keyword evidence="5" id="KW-0175">Coiled coil</keyword>
<feature type="compositionally biased region" description="Polar residues" evidence="6">
    <location>
        <begin position="767"/>
        <end position="789"/>
    </location>
</feature>
<feature type="compositionally biased region" description="Basic and acidic residues" evidence="6">
    <location>
        <begin position="248"/>
        <end position="360"/>
    </location>
</feature>
<dbReference type="GO" id="GO:0030674">
    <property type="term" value="F:protein-macromolecule adaptor activity"/>
    <property type="evidence" value="ECO:0007669"/>
    <property type="project" value="TreeGrafter"/>
</dbReference>
<feature type="compositionally biased region" description="Basic and acidic residues" evidence="6">
    <location>
        <begin position="368"/>
        <end position="390"/>
    </location>
</feature>
<feature type="domain" description="Fibrinogen C-terminal" evidence="8">
    <location>
        <begin position="835"/>
        <end position="1069"/>
    </location>
</feature>
<dbReference type="GO" id="GO:0070527">
    <property type="term" value="P:platelet aggregation"/>
    <property type="evidence" value="ECO:0007669"/>
    <property type="project" value="TreeGrafter"/>
</dbReference>
<dbReference type="PROSITE" id="PS51406">
    <property type="entry name" value="FIBRINOGEN_C_2"/>
    <property type="match status" value="1"/>
</dbReference>
<dbReference type="PANTHER" id="PTHR47221:SF5">
    <property type="entry name" value="FIBRINOGEN C-TERMINAL DOMAIN-CONTAINING PROTEIN"/>
    <property type="match status" value="1"/>
</dbReference>
<accession>A0AAD6B5T7</accession>
<keyword evidence="2" id="KW-0964">Secreted</keyword>
<evidence type="ECO:0000256" key="4">
    <source>
        <dbReference type="ARBA" id="ARBA00023180"/>
    </source>
</evidence>
<feature type="compositionally biased region" description="Basic and acidic residues" evidence="6">
    <location>
        <begin position="815"/>
        <end position="825"/>
    </location>
</feature>
<evidence type="ECO:0000256" key="1">
    <source>
        <dbReference type="ARBA" id="ARBA00004613"/>
    </source>
</evidence>
<dbReference type="InterPro" id="IPR036056">
    <property type="entry name" value="Fibrinogen-like_C"/>
</dbReference>
<comment type="subcellular location">
    <subcellularLocation>
        <location evidence="1">Secreted</location>
    </subcellularLocation>
</comment>
<dbReference type="CDD" id="cd00087">
    <property type="entry name" value="FReD"/>
    <property type="match status" value="1"/>
</dbReference>
<feature type="signal peptide" evidence="7">
    <location>
        <begin position="1"/>
        <end position="23"/>
    </location>
</feature>